<evidence type="ECO:0000313" key="1">
    <source>
        <dbReference type="EMBL" id="PKI67407.1"/>
    </source>
</evidence>
<gene>
    <name evidence="1" type="ORF">CRG98_012192</name>
</gene>
<organism evidence="1 2">
    <name type="scientific">Punica granatum</name>
    <name type="common">Pomegranate</name>
    <dbReference type="NCBI Taxonomy" id="22663"/>
    <lineage>
        <taxon>Eukaryota</taxon>
        <taxon>Viridiplantae</taxon>
        <taxon>Streptophyta</taxon>
        <taxon>Embryophyta</taxon>
        <taxon>Tracheophyta</taxon>
        <taxon>Spermatophyta</taxon>
        <taxon>Magnoliopsida</taxon>
        <taxon>eudicotyledons</taxon>
        <taxon>Gunneridae</taxon>
        <taxon>Pentapetalae</taxon>
        <taxon>rosids</taxon>
        <taxon>malvids</taxon>
        <taxon>Myrtales</taxon>
        <taxon>Lythraceae</taxon>
        <taxon>Punica</taxon>
    </lineage>
</organism>
<sequence>MERAAMGITAALGHAVGPTCFEEGFSGQCSVNFVCRYSVRPVSGYAFPKRALFCIDAQVMARIIADVPCLNCLFFFLFISPPTSSSPIAPPQQPQIFNNPKSCSSVKRNDGIINYFGFHNCIFCWNSLLCIHEL</sequence>
<name>A0A2I0KFZ1_PUNGR</name>
<comment type="caution">
    <text evidence="1">The sequence shown here is derived from an EMBL/GenBank/DDBJ whole genome shotgun (WGS) entry which is preliminary data.</text>
</comment>
<dbReference type="AlphaFoldDB" id="A0A2I0KFZ1"/>
<accession>A0A2I0KFZ1</accession>
<keyword evidence="2" id="KW-1185">Reference proteome</keyword>
<dbReference type="EMBL" id="PGOL01000604">
    <property type="protein sequence ID" value="PKI67407.1"/>
    <property type="molecule type" value="Genomic_DNA"/>
</dbReference>
<evidence type="ECO:0000313" key="2">
    <source>
        <dbReference type="Proteomes" id="UP000233551"/>
    </source>
</evidence>
<protein>
    <submittedName>
        <fullName evidence="1">Uncharacterized protein</fullName>
    </submittedName>
</protein>
<dbReference type="Proteomes" id="UP000233551">
    <property type="component" value="Unassembled WGS sequence"/>
</dbReference>
<reference evidence="1 2" key="1">
    <citation type="submission" date="2017-11" db="EMBL/GenBank/DDBJ databases">
        <title>De-novo sequencing of pomegranate (Punica granatum L.) genome.</title>
        <authorList>
            <person name="Akparov Z."/>
            <person name="Amiraslanov A."/>
            <person name="Hajiyeva S."/>
            <person name="Abbasov M."/>
            <person name="Kaur K."/>
            <person name="Hamwieh A."/>
            <person name="Solovyev V."/>
            <person name="Salamov A."/>
            <person name="Braich B."/>
            <person name="Kosarev P."/>
            <person name="Mahmoud A."/>
            <person name="Hajiyev E."/>
            <person name="Babayeva S."/>
            <person name="Izzatullayeva V."/>
            <person name="Mammadov A."/>
            <person name="Mammadov A."/>
            <person name="Sharifova S."/>
            <person name="Ojaghi J."/>
            <person name="Eynullazada K."/>
            <person name="Bayramov B."/>
            <person name="Abdulazimova A."/>
            <person name="Shahmuradov I."/>
        </authorList>
    </citation>
    <scope>NUCLEOTIDE SEQUENCE [LARGE SCALE GENOMIC DNA]</scope>
    <source>
        <strain evidence="2">cv. AG2017</strain>
        <tissue evidence="1">Leaf</tissue>
    </source>
</reference>
<proteinExistence type="predicted"/>